<feature type="domain" description="TadE-like" evidence="3">
    <location>
        <begin position="54"/>
        <end position="97"/>
    </location>
</feature>
<dbReference type="Pfam" id="PF07811">
    <property type="entry name" value="TadE"/>
    <property type="match status" value="1"/>
</dbReference>
<gene>
    <name evidence="4" type="ORF">FB558_6249</name>
</gene>
<keyword evidence="2" id="KW-0472">Membrane</keyword>
<accession>A0A543D9K1</accession>
<name>A0A543D9K1_9PSEU</name>
<dbReference type="InterPro" id="IPR012495">
    <property type="entry name" value="TadE-like_dom"/>
</dbReference>
<feature type="compositionally biased region" description="Basic residues" evidence="1">
    <location>
        <begin position="33"/>
        <end position="42"/>
    </location>
</feature>
<dbReference type="Proteomes" id="UP000315677">
    <property type="component" value="Unassembled WGS sequence"/>
</dbReference>
<sequence>MAEEPNGGATRRARVDAADRGGSALPSCARPTSHGHHHRTGVRRWRGWWRADTGSVAAEVTLLAPVLIMLLVFVAVVIHRGVDARLRLNDATHQAARAASIERTAPAADTAARATATDALAAADVACATLEVTADTTDFRPGGTVVVTVSCTVDLSDALIVGVPGQVVLSGTAVEPVDTYRALARPAGGPR</sequence>
<feature type="region of interest" description="Disordered" evidence="1">
    <location>
        <begin position="1"/>
        <end position="42"/>
    </location>
</feature>
<feature type="transmembrane region" description="Helical" evidence="2">
    <location>
        <begin position="56"/>
        <end position="78"/>
    </location>
</feature>
<evidence type="ECO:0000313" key="4">
    <source>
        <dbReference type="EMBL" id="TQM06019.1"/>
    </source>
</evidence>
<keyword evidence="2" id="KW-1133">Transmembrane helix</keyword>
<proteinExistence type="predicted"/>
<protein>
    <submittedName>
        <fullName evidence="4">TadE-like protein</fullName>
    </submittedName>
</protein>
<evidence type="ECO:0000259" key="3">
    <source>
        <dbReference type="Pfam" id="PF07811"/>
    </source>
</evidence>
<organism evidence="4 5">
    <name type="scientific">Pseudonocardia kunmingensis</name>
    <dbReference type="NCBI Taxonomy" id="630975"/>
    <lineage>
        <taxon>Bacteria</taxon>
        <taxon>Bacillati</taxon>
        <taxon>Actinomycetota</taxon>
        <taxon>Actinomycetes</taxon>
        <taxon>Pseudonocardiales</taxon>
        <taxon>Pseudonocardiaceae</taxon>
        <taxon>Pseudonocardia</taxon>
    </lineage>
</organism>
<evidence type="ECO:0000256" key="1">
    <source>
        <dbReference type="SAM" id="MobiDB-lite"/>
    </source>
</evidence>
<comment type="caution">
    <text evidence="4">The sequence shown here is derived from an EMBL/GenBank/DDBJ whole genome shotgun (WGS) entry which is preliminary data.</text>
</comment>
<evidence type="ECO:0000256" key="2">
    <source>
        <dbReference type="SAM" id="Phobius"/>
    </source>
</evidence>
<dbReference type="OrthoDB" id="3260904at2"/>
<keyword evidence="5" id="KW-1185">Reference proteome</keyword>
<reference evidence="4 5" key="1">
    <citation type="submission" date="2019-06" db="EMBL/GenBank/DDBJ databases">
        <title>Sequencing the genomes of 1000 actinobacteria strains.</title>
        <authorList>
            <person name="Klenk H.-P."/>
        </authorList>
    </citation>
    <scope>NUCLEOTIDE SEQUENCE [LARGE SCALE GENOMIC DNA]</scope>
    <source>
        <strain evidence="4 5">DSM 45301</strain>
    </source>
</reference>
<evidence type="ECO:0000313" key="5">
    <source>
        <dbReference type="Proteomes" id="UP000315677"/>
    </source>
</evidence>
<dbReference type="AlphaFoldDB" id="A0A543D9K1"/>
<keyword evidence="2" id="KW-0812">Transmembrane</keyword>
<dbReference type="EMBL" id="VFPA01000004">
    <property type="protein sequence ID" value="TQM06019.1"/>
    <property type="molecule type" value="Genomic_DNA"/>
</dbReference>